<dbReference type="Gene3D" id="3.30.2350.10">
    <property type="entry name" value="Pseudouridine synthase"/>
    <property type="match status" value="1"/>
</dbReference>
<dbReference type="Proteomes" id="UP000821656">
    <property type="component" value="Unassembled WGS sequence"/>
</dbReference>
<sequence>MKDTKTSQINGVLNIFKNKGMTSFDVVRKIKFLANEKKVGHTGTLDPEATGVLPVCLGKATKTIDYIMNSNKVYEVKFLLGVKTTTYDLEGEILEKNEIDHIKSDEVSEVALSFIGEYDQVPPMYSALKKNGVRLYELARKGIEVEREARKVRIFNISDLKIELPYVYMKVACSKGTYIRSLCYDIGEKLKVGAAMAELNRSETSIFKQSDSVNIDDLTKENIQDYIMTIEDALSFYPKITVKSTFTKLLINGVKVFDKRLTNEKREKNVLYRVYDSESIFIGIGKQDDDGFKIEKLLL</sequence>
<dbReference type="InterPro" id="IPR002501">
    <property type="entry name" value="PsdUridine_synth_N"/>
</dbReference>
<dbReference type="Pfam" id="PF01509">
    <property type="entry name" value="TruB_N"/>
    <property type="match status" value="1"/>
</dbReference>
<dbReference type="NCBIfam" id="TIGR00431">
    <property type="entry name" value="TruB"/>
    <property type="match status" value="1"/>
</dbReference>
<evidence type="ECO:0000313" key="9">
    <source>
        <dbReference type="EMBL" id="NRV07797.1"/>
    </source>
</evidence>
<comment type="function">
    <text evidence="5">Responsible for synthesis of pseudouridine from uracil-55 in the psi GC loop of transfer RNAs.</text>
</comment>
<dbReference type="InterPro" id="IPR014780">
    <property type="entry name" value="tRNA_psdUridine_synth_TruB"/>
</dbReference>
<keyword evidence="4 5" id="KW-0413">Isomerase</keyword>
<protein>
    <recommendedName>
        <fullName evidence="5">tRNA pseudouridine synthase B</fullName>
        <ecNumber evidence="5">5.4.99.25</ecNumber>
    </recommendedName>
    <alternativeName>
        <fullName evidence="5">tRNA pseudouridine(55) synthase</fullName>
        <shortName evidence="5">Psi55 synthase</shortName>
    </alternativeName>
    <alternativeName>
        <fullName evidence="5">tRNA pseudouridylate synthase</fullName>
    </alternativeName>
    <alternativeName>
        <fullName evidence="5">tRNA-uridine isomerase</fullName>
    </alternativeName>
</protein>
<evidence type="ECO:0000256" key="3">
    <source>
        <dbReference type="ARBA" id="ARBA00022694"/>
    </source>
</evidence>
<reference evidence="9" key="1">
    <citation type="submission" date="2020-05" db="EMBL/GenBank/DDBJ databases">
        <title>Genomic insights into acetone-butanol-ethanol (ABE) fermentation by sequencing solventogenic clostridia strains.</title>
        <authorList>
            <person name="Brown S."/>
        </authorList>
    </citation>
    <scope>NUCLEOTIDE SEQUENCE</scope>
    <source>
        <strain evidence="9">DJ126</strain>
    </source>
</reference>
<dbReference type="GO" id="GO:1990481">
    <property type="term" value="P:mRNA pseudouridine synthesis"/>
    <property type="evidence" value="ECO:0007669"/>
    <property type="project" value="TreeGrafter"/>
</dbReference>
<feature type="domain" description="tRNA pseudouridine synthase II TruB subfamily 1 C-terminal" evidence="7">
    <location>
        <begin position="238"/>
        <end position="291"/>
    </location>
</feature>
<evidence type="ECO:0000259" key="8">
    <source>
        <dbReference type="Pfam" id="PF16198"/>
    </source>
</evidence>
<dbReference type="GO" id="GO:0160148">
    <property type="term" value="F:tRNA pseudouridine(55) synthase activity"/>
    <property type="evidence" value="ECO:0007669"/>
    <property type="project" value="UniProtKB-EC"/>
</dbReference>
<evidence type="ECO:0000256" key="2">
    <source>
        <dbReference type="ARBA" id="ARBA00005642"/>
    </source>
</evidence>
<comment type="caution">
    <text evidence="9">The sequence shown here is derived from an EMBL/GenBank/DDBJ whole genome shotgun (WGS) entry which is preliminary data.</text>
</comment>
<evidence type="ECO:0000256" key="1">
    <source>
        <dbReference type="ARBA" id="ARBA00000385"/>
    </source>
</evidence>
<dbReference type="SUPFAM" id="SSF55120">
    <property type="entry name" value="Pseudouridine synthase"/>
    <property type="match status" value="1"/>
</dbReference>
<comment type="similarity">
    <text evidence="2 5">Belongs to the pseudouridine synthase TruB family. Type 1 subfamily.</text>
</comment>
<dbReference type="GO" id="GO:0003723">
    <property type="term" value="F:RNA binding"/>
    <property type="evidence" value="ECO:0007669"/>
    <property type="project" value="InterPro"/>
</dbReference>
<dbReference type="InterPro" id="IPR020103">
    <property type="entry name" value="PsdUridine_synth_cat_dom_sf"/>
</dbReference>
<dbReference type="PANTHER" id="PTHR13767:SF2">
    <property type="entry name" value="PSEUDOURIDYLATE SYNTHASE TRUB1"/>
    <property type="match status" value="1"/>
</dbReference>
<evidence type="ECO:0000259" key="6">
    <source>
        <dbReference type="Pfam" id="PF01509"/>
    </source>
</evidence>
<name>A0A9Q5GQY7_CLOBE</name>
<keyword evidence="3 5" id="KW-0819">tRNA processing</keyword>
<feature type="domain" description="tRNA pseudouridylate synthase B C-terminal" evidence="8">
    <location>
        <begin position="180"/>
        <end position="221"/>
    </location>
</feature>
<dbReference type="AlphaFoldDB" id="A0A9Q5GQY7"/>
<dbReference type="CDD" id="cd02573">
    <property type="entry name" value="PseudoU_synth_EcTruB"/>
    <property type="match status" value="1"/>
</dbReference>
<dbReference type="GO" id="GO:0031119">
    <property type="term" value="P:tRNA pseudouridine synthesis"/>
    <property type="evidence" value="ECO:0007669"/>
    <property type="project" value="UniProtKB-UniRule"/>
</dbReference>
<dbReference type="EC" id="5.4.99.25" evidence="5"/>
<organism evidence="9 10">
    <name type="scientific">Clostridium beijerinckii</name>
    <name type="common">Clostridium MP</name>
    <dbReference type="NCBI Taxonomy" id="1520"/>
    <lineage>
        <taxon>Bacteria</taxon>
        <taxon>Bacillati</taxon>
        <taxon>Bacillota</taxon>
        <taxon>Clostridia</taxon>
        <taxon>Eubacteriales</taxon>
        <taxon>Clostridiaceae</taxon>
        <taxon>Clostridium</taxon>
    </lineage>
</organism>
<evidence type="ECO:0000256" key="5">
    <source>
        <dbReference type="HAMAP-Rule" id="MF_01080"/>
    </source>
</evidence>
<evidence type="ECO:0000259" key="7">
    <source>
        <dbReference type="Pfam" id="PF09157"/>
    </source>
</evidence>
<dbReference type="InterPro" id="IPR032819">
    <property type="entry name" value="TruB_C"/>
</dbReference>
<evidence type="ECO:0000256" key="4">
    <source>
        <dbReference type="ARBA" id="ARBA00023235"/>
    </source>
</evidence>
<dbReference type="Pfam" id="PF16198">
    <property type="entry name" value="TruB_C_2"/>
    <property type="match status" value="1"/>
</dbReference>
<dbReference type="EMBL" id="JABSXK010000001">
    <property type="protein sequence ID" value="NRV07797.1"/>
    <property type="molecule type" value="Genomic_DNA"/>
</dbReference>
<feature type="active site" description="Nucleophile" evidence="5">
    <location>
        <position position="46"/>
    </location>
</feature>
<dbReference type="PANTHER" id="PTHR13767">
    <property type="entry name" value="TRNA-PSEUDOURIDINE SYNTHASE"/>
    <property type="match status" value="1"/>
</dbReference>
<evidence type="ECO:0000313" key="10">
    <source>
        <dbReference type="Proteomes" id="UP000821656"/>
    </source>
</evidence>
<dbReference type="Pfam" id="PF09157">
    <property type="entry name" value="TruB-C_2"/>
    <property type="match status" value="1"/>
</dbReference>
<comment type="catalytic activity">
    <reaction evidence="1 5">
        <text>uridine(55) in tRNA = pseudouridine(55) in tRNA</text>
        <dbReference type="Rhea" id="RHEA:42532"/>
        <dbReference type="Rhea" id="RHEA-COMP:10101"/>
        <dbReference type="Rhea" id="RHEA-COMP:10102"/>
        <dbReference type="ChEBI" id="CHEBI:65314"/>
        <dbReference type="ChEBI" id="CHEBI:65315"/>
        <dbReference type="EC" id="5.4.99.25"/>
    </reaction>
</comment>
<gene>
    <name evidence="5" type="primary">truB</name>
    <name evidence="9" type="ORF">DFH45_000760</name>
</gene>
<accession>A0A9Q5GQY7</accession>
<dbReference type="InterPro" id="IPR015240">
    <property type="entry name" value="tRNA_sdUridine_synth_fam1_C"/>
</dbReference>
<feature type="domain" description="Pseudouridine synthase II N-terminal" evidence="6">
    <location>
        <begin position="33"/>
        <end position="179"/>
    </location>
</feature>
<proteinExistence type="inferred from homology"/>
<dbReference type="HAMAP" id="MF_01080">
    <property type="entry name" value="TruB_bact"/>
    <property type="match status" value="1"/>
</dbReference>